<feature type="active site" description="Charge relay system" evidence="8">
    <location>
        <position position="278"/>
    </location>
</feature>
<keyword evidence="9" id="KW-0732">Signal</keyword>
<keyword evidence="5 8" id="KW-0720">Serine protease</keyword>
<dbReference type="InterPro" id="IPR030400">
    <property type="entry name" value="Sedolisin_dom"/>
</dbReference>
<proteinExistence type="predicted"/>
<evidence type="ECO:0000256" key="2">
    <source>
        <dbReference type="ARBA" id="ARBA00022670"/>
    </source>
</evidence>
<dbReference type="SMART" id="SM00944">
    <property type="entry name" value="Pro-kuma_activ"/>
    <property type="match status" value="1"/>
</dbReference>
<dbReference type="SUPFAM" id="SSF52743">
    <property type="entry name" value="Subtilisin-like"/>
    <property type="match status" value="1"/>
</dbReference>
<accession>A0A164W2L1</accession>
<evidence type="ECO:0000313" key="11">
    <source>
        <dbReference type="EMBL" id="KZS94687.1"/>
    </source>
</evidence>
<dbReference type="GO" id="GO:0046872">
    <property type="term" value="F:metal ion binding"/>
    <property type="evidence" value="ECO:0007669"/>
    <property type="project" value="UniProtKB-UniRule"/>
</dbReference>
<feature type="domain" description="Peptidase S53" evidence="10">
    <location>
        <begin position="198"/>
        <end position="512"/>
    </location>
</feature>
<dbReference type="GO" id="GO:0006508">
    <property type="term" value="P:proteolysis"/>
    <property type="evidence" value="ECO:0007669"/>
    <property type="project" value="UniProtKB-KW"/>
</dbReference>
<dbReference type="GO" id="GO:0008240">
    <property type="term" value="F:tripeptidyl-peptidase activity"/>
    <property type="evidence" value="ECO:0007669"/>
    <property type="project" value="UniProtKB-EC"/>
</dbReference>
<evidence type="ECO:0000256" key="5">
    <source>
        <dbReference type="ARBA" id="ARBA00022825"/>
    </source>
</evidence>
<dbReference type="PROSITE" id="PS51695">
    <property type="entry name" value="SEDOLISIN"/>
    <property type="match status" value="1"/>
</dbReference>
<evidence type="ECO:0000256" key="3">
    <source>
        <dbReference type="ARBA" id="ARBA00022723"/>
    </source>
</evidence>
<feature type="binding site" evidence="8">
    <location>
        <position position="493"/>
    </location>
    <ligand>
        <name>Ca(2+)</name>
        <dbReference type="ChEBI" id="CHEBI:29108"/>
    </ligand>
</feature>
<feature type="active site" description="Charge relay system" evidence="8">
    <location>
        <position position="430"/>
    </location>
</feature>
<dbReference type="GO" id="GO:0005576">
    <property type="term" value="C:extracellular region"/>
    <property type="evidence" value="ECO:0007669"/>
    <property type="project" value="UniProtKB-SubCell"/>
</dbReference>
<feature type="binding site" evidence="8">
    <location>
        <position position="491"/>
    </location>
    <ligand>
        <name>Ca(2+)</name>
        <dbReference type="ChEBI" id="CHEBI:29108"/>
    </ligand>
</feature>
<dbReference type="SUPFAM" id="SSF54897">
    <property type="entry name" value="Protease propeptides/inhibitors"/>
    <property type="match status" value="1"/>
</dbReference>
<reference evidence="11 12" key="1">
    <citation type="journal article" date="2016" name="Mol. Biol. Evol.">
        <title>Comparative Genomics of Early-Diverging Mushroom-Forming Fungi Provides Insights into the Origins of Lignocellulose Decay Capabilities.</title>
        <authorList>
            <person name="Nagy L.G."/>
            <person name="Riley R."/>
            <person name="Tritt A."/>
            <person name="Adam C."/>
            <person name="Daum C."/>
            <person name="Floudas D."/>
            <person name="Sun H."/>
            <person name="Yadav J.S."/>
            <person name="Pangilinan J."/>
            <person name="Larsson K.H."/>
            <person name="Matsuura K."/>
            <person name="Barry K."/>
            <person name="Labutti K."/>
            <person name="Kuo R."/>
            <person name="Ohm R.A."/>
            <person name="Bhattacharya S.S."/>
            <person name="Shirouzu T."/>
            <person name="Yoshinaga Y."/>
            <person name="Martin F.M."/>
            <person name="Grigoriev I.V."/>
            <person name="Hibbett D.S."/>
        </authorList>
    </citation>
    <scope>NUCLEOTIDE SEQUENCE [LARGE SCALE GENOMIC DNA]</scope>
    <source>
        <strain evidence="11 12">HHB9708</strain>
    </source>
</reference>
<comment type="cofactor">
    <cofactor evidence="8">
        <name>Ca(2+)</name>
        <dbReference type="ChEBI" id="CHEBI:29108"/>
    </cofactor>
    <text evidence="8">Binds 1 Ca(2+) ion per subunit.</text>
</comment>
<keyword evidence="4 8" id="KW-0378">Hydrolase</keyword>
<feature type="chain" id="PRO_5007853937" evidence="9">
    <location>
        <begin position="18"/>
        <end position="512"/>
    </location>
</feature>
<sequence length="512" mass="52880">MARTLFFVSLLASLAAGAPQPFIVHETIESVPQGFVHAGTPSSTTELSLRIGLVQNNIVGLQEKLIEISTPSSATYGQWMSTSEIAGITKPSPQADAAVKDWLAANGLTAASTSVAGDWLTIKTTVGQANSLFNTEFQQFNHSDTGKTFILEVVHPTVTFPNPISGPPSVQAIGKRELTSLERRDISKRAIPAACAHITVPVCIQAIYGVPATNAASGDVKLGVSGFIGQFAQTADLESFLTEFRSDIPSSTTFDLQTLDGGSNPQGAQNAGFEANLDIQYTVGVATGVPVTFISYSTDESFVSRAMANSLCNAFASLGAAGMSVLFASGDGGVAGSRPRSCNNFVFTFPSGCPFMTSVGATQGFSPEVAAGFSSPSYQSDAVNTYLDTAGLLEIGRFNTSGRAFPDVSAQGVNFVIVNGGDVGTVSGTSASSPVFASIIALINDRLVAAGKPVLGFLNPFLYSKGAAALNDIIIGSNPGCNTPGFPALIGWDPVTGLGTPNFAELLTAVGL</sequence>
<gene>
    <name evidence="11" type="ORF">SISNIDRAFT_452776</name>
</gene>
<dbReference type="InterPro" id="IPR015366">
    <property type="entry name" value="S53_propep"/>
</dbReference>
<evidence type="ECO:0000256" key="9">
    <source>
        <dbReference type="SAM" id="SignalP"/>
    </source>
</evidence>
<name>A0A164W2L1_9AGAM</name>
<dbReference type="CDD" id="cd11377">
    <property type="entry name" value="Pro-peptidase_S53"/>
    <property type="match status" value="1"/>
</dbReference>
<feature type="active site" description="Charge relay system" evidence="8">
    <location>
        <position position="274"/>
    </location>
</feature>
<protein>
    <submittedName>
        <fullName evidence="11">Family S53 protease</fullName>
    </submittedName>
</protein>
<dbReference type="Proteomes" id="UP000076722">
    <property type="component" value="Unassembled WGS sequence"/>
</dbReference>
<keyword evidence="6 8" id="KW-0106">Calcium</keyword>
<dbReference type="STRING" id="1314777.A0A164W2L1"/>
<comment type="subcellular location">
    <subcellularLocation>
        <location evidence="1">Secreted</location>
        <location evidence="1">Extracellular space</location>
    </subcellularLocation>
</comment>
<dbReference type="GO" id="GO:0004252">
    <property type="term" value="F:serine-type endopeptidase activity"/>
    <property type="evidence" value="ECO:0007669"/>
    <property type="project" value="UniProtKB-UniRule"/>
</dbReference>
<dbReference type="InterPro" id="IPR036852">
    <property type="entry name" value="Peptidase_S8/S53_dom_sf"/>
</dbReference>
<dbReference type="CDD" id="cd04056">
    <property type="entry name" value="Peptidases_S53"/>
    <property type="match status" value="1"/>
</dbReference>
<dbReference type="InterPro" id="IPR050819">
    <property type="entry name" value="Tripeptidyl-peptidase_I"/>
</dbReference>
<feature type="signal peptide" evidence="9">
    <location>
        <begin position="1"/>
        <end position="17"/>
    </location>
</feature>
<dbReference type="PANTHER" id="PTHR14218:SF15">
    <property type="entry name" value="TRIPEPTIDYL-PEPTIDASE 1"/>
    <property type="match status" value="1"/>
</dbReference>
<evidence type="ECO:0000313" key="12">
    <source>
        <dbReference type="Proteomes" id="UP000076722"/>
    </source>
</evidence>
<feature type="binding site" evidence="8">
    <location>
        <position position="473"/>
    </location>
    <ligand>
        <name>Ca(2+)</name>
        <dbReference type="ChEBI" id="CHEBI:29108"/>
    </ligand>
</feature>
<keyword evidence="7" id="KW-0865">Zymogen</keyword>
<evidence type="ECO:0000256" key="7">
    <source>
        <dbReference type="ARBA" id="ARBA00023145"/>
    </source>
</evidence>
<evidence type="ECO:0000256" key="6">
    <source>
        <dbReference type="ARBA" id="ARBA00022837"/>
    </source>
</evidence>
<dbReference type="PANTHER" id="PTHR14218">
    <property type="entry name" value="PROTEASE S8 TRIPEPTIDYL PEPTIDASE I CLN2"/>
    <property type="match status" value="1"/>
</dbReference>
<organism evidence="11 12">
    <name type="scientific">Sistotremastrum niveocremeum HHB9708</name>
    <dbReference type="NCBI Taxonomy" id="1314777"/>
    <lineage>
        <taxon>Eukaryota</taxon>
        <taxon>Fungi</taxon>
        <taxon>Dikarya</taxon>
        <taxon>Basidiomycota</taxon>
        <taxon>Agaricomycotina</taxon>
        <taxon>Agaricomycetes</taxon>
        <taxon>Sistotremastrales</taxon>
        <taxon>Sistotremastraceae</taxon>
        <taxon>Sertulicium</taxon>
        <taxon>Sertulicium niveocremeum</taxon>
    </lineage>
</organism>
<dbReference type="EMBL" id="KV419403">
    <property type="protein sequence ID" value="KZS94687.1"/>
    <property type="molecule type" value="Genomic_DNA"/>
</dbReference>
<keyword evidence="12" id="KW-1185">Reference proteome</keyword>
<dbReference type="Gene3D" id="3.40.50.200">
    <property type="entry name" value="Peptidase S8/S53 domain"/>
    <property type="match status" value="1"/>
</dbReference>
<feature type="binding site" evidence="8">
    <location>
        <position position="472"/>
    </location>
    <ligand>
        <name>Ca(2+)</name>
        <dbReference type="ChEBI" id="CHEBI:29108"/>
    </ligand>
</feature>
<dbReference type="Pfam" id="PF09286">
    <property type="entry name" value="Pro-kuma_activ"/>
    <property type="match status" value="1"/>
</dbReference>
<evidence type="ECO:0000259" key="10">
    <source>
        <dbReference type="PROSITE" id="PS51695"/>
    </source>
</evidence>
<evidence type="ECO:0000256" key="4">
    <source>
        <dbReference type="ARBA" id="ARBA00022801"/>
    </source>
</evidence>
<dbReference type="AlphaFoldDB" id="A0A164W2L1"/>
<evidence type="ECO:0000256" key="1">
    <source>
        <dbReference type="ARBA" id="ARBA00004239"/>
    </source>
</evidence>
<dbReference type="OrthoDB" id="409122at2759"/>
<keyword evidence="2 8" id="KW-0645">Protease</keyword>
<evidence type="ECO:0000256" key="8">
    <source>
        <dbReference type="PROSITE-ProRule" id="PRU01032"/>
    </source>
</evidence>
<keyword evidence="3 8" id="KW-0479">Metal-binding</keyword>